<organism evidence="1 2">
    <name type="scientific">Malus domestica</name>
    <name type="common">Apple</name>
    <name type="synonym">Pyrus malus</name>
    <dbReference type="NCBI Taxonomy" id="3750"/>
    <lineage>
        <taxon>Eukaryota</taxon>
        <taxon>Viridiplantae</taxon>
        <taxon>Streptophyta</taxon>
        <taxon>Embryophyta</taxon>
        <taxon>Tracheophyta</taxon>
        <taxon>Spermatophyta</taxon>
        <taxon>Magnoliopsida</taxon>
        <taxon>eudicotyledons</taxon>
        <taxon>Gunneridae</taxon>
        <taxon>Pentapetalae</taxon>
        <taxon>rosids</taxon>
        <taxon>fabids</taxon>
        <taxon>Rosales</taxon>
        <taxon>Rosaceae</taxon>
        <taxon>Amygdaloideae</taxon>
        <taxon>Maleae</taxon>
        <taxon>Malus</taxon>
    </lineage>
</organism>
<sequence length="84" mass="9844">MCGQGDKIKNEHIRGKVGVVTIEDKMRKNWFRWFRHILWLGNAIMRHMLREKIVEKDLEIDFKKRYGMLGANGKLGENLGAVAF</sequence>
<reference evidence="1 2" key="1">
    <citation type="submission" date="2018-10" db="EMBL/GenBank/DDBJ databases">
        <title>A high-quality apple genome assembly.</title>
        <authorList>
            <person name="Hu J."/>
        </authorList>
    </citation>
    <scope>NUCLEOTIDE SEQUENCE [LARGE SCALE GENOMIC DNA]</scope>
    <source>
        <strain evidence="2">cv. HFTH1</strain>
        <tissue evidence="1">Young leaf</tissue>
    </source>
</reference>
<dbReference type="AlphaFoldDB" id="A0A498IDW6"/>
<dbReference type="Proteomes" id="UP000290289">
    <property type="component" value="Chromosome 13"/>
</dbReference>
<protein>
    <submittedName>
        <fullName evidence="1">Uncharacterized protein</fullName>
    </submittedName>
</protein>
<proteinExistence type="predicted"/>
<accession>A0A498IDW6</accession>
<dbReference type="EMBL" id="RDQH01000339">
    <property type="protein sequence ID" value="RXH80217.1"/>
    <property type="molecule type" value="Genomic_DNA"/>
</dbReference>
<evidence type="ECO:0000313" key="1">
    <source>
        <dbReference type="EMBL" id="RXH80217.1"/>
    </source>
</evidence>
<gene>
    <name evidence="1" type="ORF">DVH24_041364</name>
</gene>
<evidence type="ECO:0000313" key="2">
    <source>
        <dbReference type="Proteomes" id="UP000290289"/>
    </source>
</evidence>
<comment type="caution">
    <text evidence="1">The sequence shown here is derived from an EMBL/GenBank/DDBJ whole genome shotgun (WGS) entry which is preliminary data.</text>
</comment>
<keyword evidence="2" id="KW-1185">Reference proteome</keyword>
<name>A0A498IDW6_MALDO</name>